<dbReference type="RefSeq" id="WP_353979645.1">
    <property type="nucleotide sequence ID" value="NZ_CP159578.1"/>
</dbReference>
<keyword evidence="1" id="KW-0645">Protease</keyword>
<dbReference type="EMBL" id="CP159578">
    <property type="protein sequence ID" value="XCJ78672.1"/>
    <property type="molecule type" value="Genomic_DNA"/>
</dbReference>
<evidence type="ECO:0000313" key="5">
    <source>
        <dbReference type="EMBL" id="XCJ78672.1"/>
    </source>
</evidence>
<evidence type="ECO:0000259" key="4">
    <source>
        <dbReference type="Pfam" id="PF07687"/>
    </source>
</evidence>
<sequence length="474" mass="51254">MSRQQALASVYKGFDEGEFRRQLAARIAVRSDSQSGEGEAELERYLRECIIPELERLGFTWEIVANPEPGYGPLLLAERREAEAALCVLSYGHGDVVRGYDDQWREGLSPWQLTVEGERWYGRGTADNKGQHSINLAALAAVIEARGGRLGYTVKLVLEMGEETGSPGLKAVCAAYRERLAADLFIASDGPRLAADAPTLFLGSRGSFNFDLRLRAREGAHHSGNWGGVLSNPATRLANAWASLVDADGRIRVAGLRPPAIPAAVKQALTTLEVGTTPGDPALAEGWGEPGLTPAERLFAWNTLELLAFKAGNPEAPANAIPGEAYAHAQLRYVVGSDQEHFLRHLRLHLDAHGFDDVEVSAARVSQMRATRLDPEDPWVGWALDSIHASSGKTPTLLPNLGGSLPNDVFAETLGLPTLWVPHSYPACSQHAPDEHALASILREGLGIMAGLWWDLGEQGASVHAARQAMRRGV</sequence>
<dbReference type="Gene3D" id="3.40.630.10">
    <property type="entry name" value="Zn peptidases"/>
    <property type="match status" value="1"/>
</dbReference>
<feature type="domain" description="Peptidase M20 dimerisation" evidence="4">
    <location>
        <begin position="203"/>
        <end position="354"/>
    </location>
</feature>
<accession>A0AB74U632</accession>
<dbReference type="PANTHER" id="PTHR43270">
    <property type="entry name" value="BETA-ALA-HIS DIPEPTIDASE"/>
    <property type="match status" value="1"/>
</dbReference>
<dbReference type="Pfam" id="PF07687">
    <property type="entry name" value="M20_dimer"/>
    <property type="match status" value="1"/>
</dbReference>
<protein>
    <submittedName>
        <fullName evidence="5">M20 family metallopeptidase</fullName>
    </submittedName>
</protein>
<evidence type="ECO:0000256" key="3">
    <source>
        <dbReference type="ARBA" id="ARBA00022801"/>
    </source>
</evidence>
<dbReference type="Pfam" id="PF01546">
    <property type="entry name" value="Peptidase_M20"/>
    <property type="match status" value="1"/>
</dbReference>
<gene>
    <name evidence="5" type="ORF">ABV408_14680</name>
</gene>
<dbReference type="PANTHER" id="PTHR43270:SF12">
    <property type="entry name" value="SUCCINYL-DIAMINOPIMELATE DESUCCINYLASE"/>
    <property type="match status" value="1"/>
</dbReference>
<dbReference type="Gene3D" id="3.30.70.360">
    <property type="match status" value="1"/>
</dbReference>
<dbReference type="GO" id="GO:0006508">
    <property type="term" value="P:proteolysis"/>
    <property type="evidence" value="ECO:0007669"/>
    <property type="project" value="UniProtKB-KW"/>
</dbReference>
<dbReference type="GO" id="GO:0046872">
    <property type="term" value="F:metal ion binding"/>
    <property type="evidence" value="ECO:0007669"/>
    <property type="project" value="UniProtKB-KW"/>
</dbReference>
<evidence type="ECO:0000256" key="2">
    <source>
        <dbReference type="ARBA" id="ARBA00022723"/>
    </source>
</evidence>
<dbReference type="GO" id="GO:0008233">
    <property type="term" value="F:peptidase activity"/>
    <property type="evidence" value="ECO:0007669"/>
    <property type="project" value="UniProtKB-KW"/>
</dbReference>
<dbReference type="NCBIfam" id="NF005478">
    <property type="entry name" value="PRK07079.1"/>
    <property type="match status" value="1"/>
</dbReference>
<dbReference type="InterPro" id="IPR011650">
    <property type="entry name" value="Peptidase_M20_dimer"/>
</dbReference>
<reference evidence="5" key="1">
    <citation type="submission" date="2024-06" db="EMBL/GenBank/DDBJ databases">
        <title>Complete genome of Salinicola endophyticus HNIBRBA4755.</title>
        <authorList>
            <person name="Shin S.Y."/>
            <person name="Kang H."/>
            <person name="Song J."/>
        </authorList>
    </citation>
    <scope>NUCLEOTIDE SEQUENCE</scope>
    <source>
        <strain evidence="5">HNIBRBA4755</strain>
    </source>
</reference>
<proteinExistence type="predicted"/>
<keyword evidence="3" id="KW-0378">Hydrolase</keyword>
<dbReference type="AlphaFoldDB" id="A0AB74U632"/>
<evidence type="ECO:0000256" key="1">
    <source>
        <dbReference type="ARBA" id="ARBA00022670"/>
    </source>
</evidence>
<keyword evidence="2" id="KW-0479">Metal-binding</keyword>
<name>A0AB74U632_9GAMM</name>
<dbReference type="InterPro" id="IPR002933">
    <property type="entry name" value="Peptidase_M20"/>
</dbReference>
<organism evidence="5">
    <name type="scientific">Salinicola endophyticus</name>
    <dbReference type="NCBI Taxonomy" id="1949083"/>
    <lineage>
        <taxon>Bacteria</taxon>
        <taxon>Pseudomonadati</taxon>
        <taxon>Pseudomonadota</taxon>
        <taxon>Gammaproteobacteria</taxon>
        <taxon>Oceanospirillales</taxon>
        <taxon>Halomonadaceae</taxon>
        <taxon>Salinicola</taxon>
    </lineage>
</organism>
<dbReference type="InterPro" id="IPR051458">
    <property type="entry name" value="Cyt/Met_Dipeptidase"/>
</dbReference>
<dbReference type="SUPFAM" id="SSF53187">
    <property type="entry name" value="Zn-dependent exopeptidases"/>
    <property type="match status" value="1"/>
</dbReference>